<dbReference type="Gene3D" id="1.10.260.40">
    <property type="entry name" value="lambda repressor-like DNA-binding domains"/>
    <property type="match status" value="1"/>
</dbReference>
<sequence length="74" mass="8704">MKINVDKLMREKEITNKELATLTGLHVKTIREVRKGLTATRYSTLRKIYKVLKEIKNNDKTSSKNRNNKRNDSE</sequence>
<dbReference type="GO" id="GO:0003677">
    <property type="term" value="F:DNA binding"/>
    <property type="evidence" value="ECO:0007669"/>
    <property type="project" value="InterPro"/>
</dbReference>
<gene>
    <name evidence="3" type="ORF">CJ218_05880</name>
</gene>
<reference evidence="3 4" key="1">
    <citation type="submission" date="2017-09" db="EMBL/GenBank/DDBJ databases">
        <title>Bacterial strain isolated from the female urinary microbiota.</title>
        <authorList>
            <person name="Thomas-White K."/>
            <person name="Kumar N."/>
            <person name="Forster S."/>
            <person name="Putonti C."/>
            <person name="Lawley T."/>
            <person name="Wolfe A.J."/>
        </authorList>
    </citation>
    <scope>NUCLEOTIDE SEQUENCE [LARGE SCALE GENOMIC DNA]</scope>
    <source>
        <strain evidence="3 4">UMB0186</strain>
    </source>
</reference>
<feature type="region of interest" description="Disordered" evidence="1">
    <location>
        <begin position="55"/>
        <end position="74"/>
    </location>
</feature>
<name>A0A2N6SEJ3_9BACL</name>
<dbReference type="InterPro" id="IPR010982">
    <property type="entry name" value="Lambda_DNA-bd_dom_sf"/>
</dbReference>
<protein>
    <recommendedName>
        <fullName evidence="2">HTH cro/C1-type domain-containing protein</fullName>
    </recommendedName>
</protein>
<dbReference type="EMBL" id="PNGT01000005">
    <property type="protein sequence ID" value="PMC52365.1"/>
    <property type="molecule type" value="Genomic_DNA"/>
</dbReference>
<evidence type="ECO:0000313" key="4">
    <source>
        <dbReference type="Proteomes" id="UP000235670"/>
    </source>
</evidence>
<feature type="domain" description="HTH cro/C1-type" evidence="2">
    <location>
        <begin position="4"/>
        <end position="53"/>
    </location>
</feature>
<organism evidence="3 4">
    <name type="scientific">Gemella sanguinis</name>
    <dbReference type="NCBI Taxonomy" id="84135"/>
    <lineage>
        <taxon>Bacteria</taxon>
        <taxon>Bacillati</taxon>
        <taxon>Bacillota</taxon>
        <taxon>Bacilli</taxon>
        <taxon>Bacillales</taxon>
        <taxon>Gemellaceae</taxon>
        <taxon>Gemella</taxon>
    </lineage>
</organism>
<evidence type="ECO:0000313" key="3">
    <source>
        <dbReference type="EMBL" id="PMC52365.1"/>
    </source>
</evidence>
<accession>A0A2N6SEJ3</accession>
<comment type="caution">
    <text evidence="3">The sequence shown here is derived from an EMBL/GenBank/DDBJ whole genome shotgun (WGS) entry which is preliminary data.</text>
</comment>
<dbReference type="Proteomes" id="UP000235670">
    <property type="component" value="Unassembled WGS sequence"/>
</dbReference>
<dbReference type="RefSeq" id="WP_102189953.1">
    <property type="nucleotide sequence ID" value="NZ_PNGT01000005.1"/>
</dbReference>
<dbReference type="AlphaFoldDB" id="A0A2N6SEJ3"/>
<dbReference type="Pfam" id="PF13443">
    <property type="entry name" value="HTH_26"/>
    <property type="match status" value="1"/>
</dbReference>
<evidence type="ECO:0000256" key="1">
    <source>
        <dbReference type="SAM" id="MobiDB-lite"/>
    </source>
</evidence>
<dbReference type="InterPro" id="IPR001387">
    <property type="entry name" value="Cro/C1-type_HTH"/>
</dbReference>
<proteinExistence type="predicted"/>
<evidence type="ECO:0000259" key="2">
    <source>
        <dbReference type="Pfam" id="PF13443"/>
    </source>
</evidence>
<dbReference type="SUPFAM" id="SSF47413">
    <property type="entry name" value="lambda repressor-like DNA-binding domains"/>
    <property type="match status" value="1"/>
</dbReference>